<dbReference type="Gene3D" id="3.90.1170.50">
    <property type="entry name" value="Aldehyde oxidase/xanthine dehydrogenase, a/b hammerhead"/>
    <property type="match status" value="1"/>
</dbReference>
<dbReference type="InterPro" id="IPR036856">
    <property type="entry name" value="Ald_Oxase/Xan_DH_a/b_sf"/>
</dbReference>
<dbReference type="EC" id="1.2.7.4" evidence="4"/>
<feature type="domain" description="Aldehyde oxidase/xanthine dehydrogenase a/b hammerhead" evidence="3">
    <location>
        <begin position="10"/>
        <end position="120"/>
    </location>
</feature>
<dbReference type="SUPFAM" id="SSF54665">
    <property type="entry name" value="CO dehydrogenase molybdoprotein N-domain-like"/>
    <property type="match status" value="1"/>
</dbReference>
<keyword evidence="1" id="KW-0500">Molybdenum</keyword>
<dbReference type="GO" id="GO:0005506">
    <property type="term" value="F:iron ion binding"/>
    <property type="evidence" value="ECO:0007669"/>
    <property type="project" value="InterPro"/>
</dbReference>
<dbReference type="PANTHER" id="PTHR11908">
    <property type="entry name" value="XANTHINE DEHYDROGENASE"/>
    <property type="match status" value="1"/>
</dbReference>
<keyword evidence="5" id="KW-1185">Reference proteome</keyword>
<dbReference type="InterPro" id="IPR037165">
    <property type="entry name" value="AldOxase/xan_DH_Mopterin-bd_sf"/>
</dbReference>
<reference evidence="4 5" key="1">
    <citation type="submission" date="2020-08" db="EMBL/GenBank/DDBJ databases">
        <title>Sequencing the genomes of 1000 actinobacteria strains.</title>
        <authorList>
            <person name="Klenk H.-P."/>
        </authorList>
    </citation>
    <scope>NUCLEOTIDE SEQUENCE [LARGE SCALE GENOMIC DNA]</scope>
    <source>
        <strain evidence="4 5">DSM 45913</strain>
    </source>
</reference>
<dbReference type="Gene3D" id="3.30.365.10">
    <property type="entry name" value="Aldehyde oxidase/xanthine dehydrogenase, molybdopterin binding domain"/>
    <property type="match status" value="4"/>
</dbReference>
<accession>A0A7X0C413</accession>
<dbReference type="InterPro" id="IPR000674">
    <property type="entry name" value="Ald_Oxase/Xan_DH_a/b"/>
</dbReference>
<sequence length="739" mass="77891">MRLEDHRLLTAGGSYLDDLPLPGAAHVVFVRSAHAHARVTDVDAAAAAAMPGVLAVRRAAEVDLAPLAPDPPMLNQAMAQPILTEVARFAGEPVAVVVAETRAQAGRAAAAVRVNYEPLPVVTDPARAAGDEVLLHAEAGTNVAFKLAFARPAGRGDTFDGCEVVVAQEMDNQRLAPCPLEVRAGAARWEGGRLTYWGSTQGVHLWRAALAKSLGVDAAEVRVLSPDVGGAFGAKGLPYPEDVLVAWLARALDRPLRWAETRTESMVGLGHGRAQRQLVEIGGTRDGRILGYRLTVLQDCGAYPRIGAFLPYATRTMLTGVYRIERAKFTASSVVTNTTPVVAYRGAGQPEATGALERAVDLFAAEIGMDPAEVRRRNLIPPDAFPHRTLTRVTYDAGDYPAALERVLQAAGYERLREEQRARRAGGGVRQLGVGLSVFVKVSNADTRPEHARVEVRADGTAEVTCGTFAHGQGHVTAYAALAGQRLGIARELVEVRQGDSDELAEGGGTGGSRSLQTGGVAVSRAAQAVLDRARELAAKELGVESVEFDGGFGGLTWSDVVAVNGAPISAEVSYQASAATFPYGAYLAVVEVDTETGRVWLRRMVTVDDAGRILDPVLAEGQVHGGVAQGVAQALFEHMRYDEQGRPLTGTLADYLCVSPAELPSLETILMETPTPVNELGAKGIAESGAVGAPAAVQNAVVDALAHLGVRHVDLPATPERVWRAIAQAGRTVSGTDA</sequence>
<dbReference type="InterPro" id="IPR008274">
    <property type="entry name" value="AldOxase/xan_DH_MoCoBD1"/>
</dbReference>
<name>A0A7X0C413_9ACTN</name>
<dbReference type="EMBL" id="JACHJB010000002">
    <property type="protein sequence ID" value="MBB6347783.1"/>
    <property type="molecule type" value="Genomic_DNA"/>
</dbReference>
<comment type="caution">
    <text evidence="4">The sequence shown here is derived from an EMBL/GenBank/DDBJ whole genome shotgun (WGS) entry which is preliminary data.</text>
</comment>
<dbReference type="PANTHER" id="PTHR11908:SF132">
    <property type="entry name" value="ALDEHYDE OXIDASE 1-RELATED"/>
    <property type="match status" value="1"/>
</dbReference>
<organism evidence="4 5">
    <name type="scientific">Nonomuraea muscovyensis</name>
    <dbReference type="NCBI Taxonomy" id="1124761"/>
    <lineage>
        <taxon>Bacteria</taxon>
        <taxon>Bacillati</taxon>
        <taxon>Actinomycetota</taxon>
        <taxon>Actinomycetes</taxon>
        <taxon>Streptosporangiales</taxon>
        <taxon>Streptosporangiaceae</taxon>
        <taxon>Nonomuraea</taxon>
    </lineage>
</organism>
<evidence type="ECO:0000259" key="3">
    <source>
        <dbReference type="SMART" id="SM01008"/>
    </source>
</evidence>
<dbReference type="RefSeq" id="WP_185085668.1">
    <property type="nucleotide sequence ID" value="NZ_JACHJB010000002.1"/>
</dbReference>
<evidence type="ECO:0000313" key="5">
    <source>
        <dbReference type="Proteomes" id="UP000583800"/>
    </source>
</evidence>
<dbReference type="Proteomes" id="UP000583800">
    <property type="component" value="Unassembled WGS sequence"/>
</dbReference>
<evidence type="ECO:0000256" key="2">
    <source>
        <dbReference type="ARBA" id="ARBA00023002"/>
    </source>
</evidence>
<dbReference type="Pfam" id="PF02738">
    <property type="entry name" value="MoCoBD_1"/>
    <property type="match status" value="1"/>
</dbReference>
<evidence type="ECO:0000313" key="4">
    <source>
        <dbReference type="EMBL" id="MBB6347783.1"/>
    </source>
</evidence>
<dbReference type="InterPro" id="IPR046867">
    <property type="entry name" value="AldOxase/xan_DH_MoCoBD2"/>
</dbReference>
<protein>
    <submittedName>
        <fullName evidence="4">Carbon-monoxide dehydrogenase large subunit</fullName>
        <ecNumber evidence="4">1.2.7.4</ecNumber>
    </submittedName>
</protein>
<evidence type="ECO:0000256" key="1">
    <source>
        <dbReference type="ARBA" id="ARBA00022505"/>
    </source>
</evidence>
<dbReference type="InterPro" id="IPR016208">
    <property type="entry name" value="Ald_Oxase/xanthine_DH-like"/>
</dbReference>
<dbReference type="SMART" id="SM01008">
    <property type="entry name" value="Ald_Xan_dh_C"/>
    <property type="match status" value="1"/>
</dbReference>
<proteinExistence type="predicted"/>
<dbReference type="Pfam" id="PF20256">
    <property type="entry name" value="MoCoBD_2"/>
    <property type="match status" value="1"/>
</dbReference>
<dbReference type="Pfam" id="PF01315">
    <property type="entry name" value="Ald_Xan_dh_C"/>
    <property type="match status" value="1"/>
</dbReference>
<keyword evidence="2 4" id="KW-0560">Oxidoreductase</keyword>
<gene>
    <name evidence="4" type="ORF">FHU36_004328</name>
</gene>
<dbReference type="SUPFAM" id="SSF56003">
    <property type="entry name" value="Molybdenum cofactor-binding domain"/>
    <property type="match status" value="1"/>
</dbReference>
<dbReference type="AlphaFoldDB" id="A0A7X0C413"/>
<dbReference type="GO" id="GO:0043885">
    <property type="term" value="F:anaerobic carbon-monoxide dehydrogenase activity"/>
    <property type="evidence" value="ECO:0007669"/>
    <property type="project" value="UniProtKB-EC"/>
</dbReference>